<evidence type="ECO:0000313" key="2">
    <source>
        <dbReference type="EMBL" id="RAV07761.1"/>
    </source>
</evidence>
<organism evidence="2 3">
    <name type="scientific">Paenibacillus contaminans</name>
    <dbReference type="NCBI Taxonomy" id="450362"/>
    <lineage>
        <taxon>Bacteria</taxon>
        <taxon>Bacillati</taxon>
        <taxon>Bacillota</taxon>
        <taxon>Bacilli</taxon>
        <taxon>Bacillales</taxon>
        <taxon>Paenibacillaceae</taxon>
        <taxon>Paenibacillus</taxon>
    </lineage>
</organism>
<evidence type="ECO:0000259" key="1">
    <source>
        <dbReference type="Pfam" id="PF00884"/>
    </source>
</evidence>
<proteinExistence type="predicted"/>
<dbReference type="InterPro" id="IPR017850">
    <property type="entry name" value="Alkaline_phosphatase_core_sf"/>
</dbReference>
<name>A0A329LIL0_9BACL</name>
<reference evidence="2 3" key="1">
    <citation type="journal article" date="2009" name="Int. J. Syst. Evol. Microbiol.">
        <title>Paenibacillus contaminans sp. nov., isolated from a contaminated laboratory plate.</title>
        <authorList>
            <person name="Chou J.H."/>
            <person name="Lee J.H."/>
            <person name="Lin M.C."/>
            <person name="Chang P.S."/>
            <person name="Arun A.B."/>
            <person name="Young C.C."/>
            <person name="Chen W.M."/>
        </authorList>
    </citation>
    <scope>NUCLEOTIDE SEQUENCE [LARGE SCALE GENOMIC DNA]</scope>
    <source>
        <strain evidence="2 3">CKOBP-6</strain>
    </source>
</reference>
<dbReference type="InterPro" id="IPR052701">
    <property type="entry name" value="GAG_Ulvan_Degrading_Sulfatases"/>
</dbReference>
<dbReference type="Proteomes" id="UP000250369">
    <property type="component" value="Unassembled WGS sequence"/>
</dbReference>
<evidence type="ECO:0000313" key="3">
    <source>
        <dbReference type="Proteomes" id="UP000250369"/>
    </source>
</evidence>
<gene>
    <name evidence="2" type="ORF">DQG23_41630</name>
</gene>
<comment type="caution">
    <text evidence="2">The sequence shown here is derived from an EMBL/GenBank/DDBJ whole genome shotgun (WGS) entry which is preliminary data.</text>
</comment>
<dbReference type="EMBL" id="QMFB01000073">
    <property type="protein sequence ID" value="RAV07761.1"/>
    <property type="molecule type" value="Genomic_DNA"/>
</dbReference>
<dbReference type="PANTHER" id="PTHR43751:SF3">
    <property type="entry name" value="SULFATASE N-TERMINAL DOMAIN-CONTAINING PROTEIN"/>
    <property type="match status" value="1"/>
</dbReference>
<dbReference type="InterPro" id="IPR000917">
    <property type="entry name" value="Sulfatase_N"/>
</dbReference>
<dbReference type="Gene3D" id="3.30.1120.10">
    <property type="match status" value="1"/>
</dbReference>
<keyword evidence="3" id="KW-1185">Reference proteome</keyword>
<accession>A0A329LIL0</accession>
<protein>
    <submittedName>
        <fullName evidence="2">Sulfatase</fullName>
    </submittedName>
</protein>
<dbReference type="SUPFAM" id="SSF53649">
    <property type="entry name" value="Alkaline phosphatase-like"/>
    <property type="match status" value="1"/>
</dbReference>
<dbReference type="OrthoDB" id="9762324at2"/>
<dbReference type="Pfam" id="PF00884">
    <property type="entry name" value="Sulfatase"/>
    <property type="match status" value="1"/>
</dbReference>
<dbReference type="Gene3D" id="3.40.720.10">
    <property type="entry name" value="Alkaline Phosphatase, subunit A"/>
    <property type="match status" value="1"/>
</dbReference>
<feature type="domain" description="Sulfatase N-terminal" evidence="1">
    <location>
        <begin position="5"/>
        <end position="384"/>
    </location>
</feature>
<dbReference type="AlphaFoldDB" id="A0A329LIL0"/>
<sequence>MRAKPNVIYIYADDLGRGMLSCYGQKHFRTPNIDRLAAEGIRFTQAYGCSFCAPARASLLCGVHDAHAGGWTFTKAGIYKELDKGTLSLEQIYEMIHNTGIQGGDDEGYLPNLFRKAGYVTGQVGKLEWGFATTGEELDKHGWTYHFGDYDHQRCHGYYPTFLFENGSKVKLEGNTLVDCGAKRSAFEKGLLIDMTGRAVYSQDIYDRKMVEFIRRHKEEPFFLFHPSQLPHGPVFYPEIHPSLLNNSELTDIEKEFGSMVLRLDRTVGILLDELDRLGLAEDTIVIFSSDNGHTLPYSQQGRVSEQELTDGTTIDNILTKFHSDTCGDIFNGNDGMAGLKWSNWEGGVRIPYLVRWPGHVEPDTVTDSLIANYDLMPTLAELIEADMPDGKDGISFASLITGKRANEDEHEYIVYASLKGPALVTRDGWKLRTIIDPETYHRGKPIGKSIAEMSDAVEFQLYRLSEDYAETHNVVHMFPDKLNELRRMLVKECDGNLWNGTPQAHFAAFGYEL</sequence>
<dbReference type="RefSeq" id="WP_113036950.1">
    <property type="nucleotide sequence ID" value="NZ_QMFB01000073.1"/>
</dbReference>
<dbReference type="PANTHER" id="PTHR43751">
    <property type="entry name" value="SULFATASE"/>
    <property type="match status" value="1"/>
</dbReference>